<dbReference type="AlphaFoldDB" id="A0A336JTN3"/>
<reference evidence="2 3" key="1">
    <citation type="submission" date="2017-08" db="EMBL/GenBank/DDBJ databases">
        <authorList>
            <person name="de Groot N.N."/>
        </authorList>
    </citation>
    <scope>NUCLEOTIDE SEQUENCE [LARGE SCALE GENOMIC DNA]</scope>
    <source>
        <strain evidence="2 3">JA575</strain>
    </source>
</reference>
<evidence type="ECO:0000313" key="4">
    <source>
        <dbReference type="Proteomes" id="UP000256343"/>
    </source>
</evidence>
<proteinExistence type="predicted"/>
<reference evidence="1 4" key="2">
    <citation type="submission" date="2018-07" db="EMBL/GenBank/DDBJ databases">
        <title>Genomic Encyclopedia of Archaeal and Bacterial Type Strains, Phase II (KMG-II): from individual species to whole genera.</title>
        <authorList>
            <person name="Goeker M."/>
        </authorList>
    </citation>
    <scope>NUCLEOTIDE SEQUENCE [LARGE SCALE GENOMIC DNA]</scope>
    <source>
        <strain evidence="1 4">JA575</strain>
    </source>
</reference>
<dbReference type="EMBL" id="UFQQ01000030">
    <property type="protein sequence ID" value="SSW93117.1"/>
    <property type="molecule type" value="Genomic_DNA"/>
</dbReference>
<organism evidence="2 3">
    <name type="scientific">Rhodopseudomonas pentothenatexigens</name>
    <dbReference type="NCBI Taxonomy" id="999699"/>
    <lineage>
        <taxon>Bacteria</taxon>
        <taxon>Pseudomonadati</taxon>
        <taxon>Pseudomonadota</taxon>
        <taxon>Alphaproteobacteria</taxon>
        <taxon>Hyphomicrobiales</taxon>
        <taxon>Nitrobacteraceae</taxon>
        <taxon>Rhodopseudomonas</taxon>
    </lineage>
</organism>
<gene>
    <name evidence="1" type="ORF">BJ125_13022</name>
    <name evidence="2" type="ORF">SAMN05892882_13022</name>
</gene>
<dbReference type="RefSeq" id="WP_114360518.1">
    <property type="nucleotide sequence ID" value="NZ_QRDT01000030.1"/>
</dbReference>
<dbReference type="EMBL" id="QRDT01000030">
    <property type="protein sequence ID" value="RED25789.1"/>
    <property type="molecule type" value="Genomic_DNA"/>
</dbReference>
<protein>
    <submittedName>
        <fullName evidence="2">Uncharacterized protein</fullName>
    </submittedName>
</protein>
<accession>A0A336JTN3</accession>
<dbReference type="OrthoDB" id="9930568at2"/>
<evidence type="ECO:0000313" key="1">
    <source>
        <dbReference type="EMBL" id="RED25789.1"/>
    </source>
</evidence>
<evidence type="ECO:0000313" key="3">
    <source>
        <dbReference type="Proteomes" id="UP000252631"/>
    </source>
</evidence>
<keyword evidence="4" id="KW-1185">Reference proteome</keyword>
<dbReference type="Proteomes" id="UP000252631">
    <property type="component" value="Unassembled WGS sequence"/>
</dbReference>
<sequence length="75" mass="8263">MTSALRIDDLEFTYDDDLSSYASYVAGIDIVVQPLRDGFAAEIIDGVDVYQLGTFPSDRWAKVAALQAAMKFVEP</sequence>
<dbReference type="Proteomes" id="UP000256343">
    <property type="component" value="Unassembled WGS sequence"/>
</dbReference>
<evidence type="ECO:0000313" key="2">
    <source>
        <dbReference type="EMBL" id="SSW93117.1"/>
    </source>
</evidence>
<name>A0A336JTN3_9BRAD</name>